<evidence type="ECO:0000313" key="2">
    <source>
        <dbReference type="EMBL" id="AXR81501.1"/>
    </source>
</evidence>
<dbReference type="RefSeq" id="WP_117368188.1">
    <property type="nucleotide sequence ID" value="NZ_CP027033.1"/>
</dbReference>
<dbReference type="AlphaFoldDB" id="A0A346PPQ6"/>
<keyword evidence="3" id="KW-1185">Reference proteome</keyword>
<feature type="compositionally biased region" description="Acidic residues" evidence="1">
    <location>
        <begin position="50"/>
        <end position="60"/>
    </location>
</feature>
<feature type="compositionally biased region" description="Basic and acidic residues" evidence="1">
    <location>
        <begin position="85"/>
        <end position="95"/>
    </location>
</feature>
<organism evidence="2 3">
    <name type="scientific">Natrarchaeobaculum sulfurireducens</name>
    <dbReference type="NCBI Taxonomy" id="2044521"/>
    <lineage>
        <taxon>Archaea</taxon>
        <taxon>Methanobacteriati</taxon>
        <taxon>Methanobacteriota</taxon>
        <taxon>Stenosarchaea group</taxon>
        <taxon>Halobacteria</taxon>
        <taxon>Halobacteriales</taxon>
        <taxon>Natrialbaceae</taxon>
        <taxon>Natrarchaeobaculum</taxon>
    </lineage>
</organism>
<feature type="region of interest" description="Disordered" evidence="1">
    <location>
        <begin position="34"/>
        <end position="60"/>
    </location>
</feature>
<dbReference type="KEGG" id="nag:AArcMg_1488"/>
<evidence type="ECO:0000256" key="1">
    <source>
        <dbReference type="SAM" id="MobiDB-lite"/>
    </source>
</evidence>
<evidence type="ECO:0000313" key="3">
    <source>
        <dbReference type="Proteomes" id="UP000258613"/>
    </source>
</evidence>
<accession>A0A346PPQ6</accession>
<dbReference type="Proteomes" id="UP000258613">
    <property type="component" value="Chromosome"/>
</dbReference>
<dbReference type="GeneID" id="37641976"/>
<feature type="region of interest" description="Disordered" evidence="1">
    <location>
        <begin position="73"/>
        <end position="95"/>
    </location>
</feature>
<dbReference type="EMBL" id="CP027033">
    <property type="protein sequence ID" value="AXR81501.1"/>
    <property type="molecule type" value="Genomic_DNA"/>
</dbReference>
<proteinExistence type="predicted"/>
<reference evidence="3" key="1">
    <citation type="submission" date="2018-02" db="EMBL/GenBank/DDBJ databases">
        <title>Phenotypic and genomic properties of facultatively anaerobic sulfur-reducing natronoarchaea from hypersaline soda lakes.</title>
        <authorList>
            <person name="Sorokin D.Y."/>
            <person name="Kublanov I.V."/>
            <person name="Roman P."/>
            <person name="Sinninghe Damste J.S."/>
            <person name="Golyshin P.N."/>
            <person name="Rojo D."/>
            <person name="Ciordia S."/>
            <person name="Mena M.D.C."/>
            <person name="Ferrer M."/>
            <person name="Messina E."/>
            <person name="Smedile F."/>
            <person name="La Spada G."/>
            <person name="La Cono V."/>
            <person name="Yakimov M.M."/>
        </authorList>
    </citation>
    <scope>NUCLEOTIDE SEQUENCE [LARGE SCALE GENOMIC DNA]</scope>
    <source>
        <strain evidence="3">AArc-Mg</strain>
    </source>
</reference>
<gene>
    <name evidence="2" type="ORF">AArcMg_1488</name>
</gene>
<name>A0A346PPQ6_9EURY</name>
<sequence length="95" mass="10820">MRFQYNGNLSPGNVVSLRARVEFEIEADGTFEVDDPELADEVDAKTDHEPVEDDTEADGLDEMGYRDMQQLAAEHDDIPGNLPEDQLREALRERR</sequence>
<protein>
    <submittedName>
        <fullName evidence="2">Uncharacterized protein</fullName>
    </submittedName>
</protein>